<reference evidence="15 16" key="1">
    <citation type="submission" date="2017-05" db="EMBL/GenBank/DDBJ databases">
        <authorList>
            <person name="Song R."/>
            <person name="Chenine A.L."/>
            <person name="Ruprecht R.M."/>
        </authorList>
    </citation>
    <scope>NUCLEOTIDE SEQUENCE [LARGE SCALE GENOMIC DNA]</scope>
    <source>
        <strain evidence="15 16">CECT 8489</strain>
    </source>
</reference>
<keyword evidence="9 13" id="KW-1133">Transmembrane helix</keyword>
<evidence type="ECO:0000256" key="7">
    <source>
        <dbReference type="ARBA" id="ARBA00022723"/>
    </source>
</evidence>
<evidence type="ECO:0000313" key="15">
    <source>
        <dbReference type="EMBL" id="SMX23496.1"/>
    </source>
</evidence>
<dbReference type="SUPFAM" id="SSF81342">
    <property type="entry name" value="Transmembrane di-heme cytochromes"/>
    <property type="match status" value="1"/>
</dbReference>
<keyword evidence="16" id="KW-1185">Reference proteome</keyword>
<dbReference type="InterPro" id="IPR052168">
    <property type="entry name" value="Cytochrome_b561_oxidase"/>
</dbReference>
<dbReference type="GO" id="GO:0005886">
    <property type="term" value="C:plasma membrane"/>
    <property type="evidence" value="ECO:0007669"/>
    <property type="project" value="UniProtKB-SubCell"/>
</dbReference>
<dbReference type="InterPro" id="IPR011577">
    <property type="entry name" value="Cyt_b561_bac/Ni-Hgenase"/>
</dbReference>
<evidence type="ECO:0000256" key="3">
    <source>
        <dbReference type="ARBA" id="ARBA00022448"/>
    </source>
</evidence>
<evidence type="ECO:0000256" key="4">
    <source>
        <dbReference type="ARBA" id="ARBA00022475"/>
    </source>
</evidence>
<evidence type="ECO:0000256" key="1">
    <source>
        <dbReference type="ARBA" id="ARBA00001970"/>
    </source>
</evidence>
<evidence type="ECO:0000256" key="5">
    <source>
        <dbReference type="ARBA" id="ARBA00022617"/>
    </source>
</evidence>
<dbReference type="AlphaFoldDB" id="A0A238IYL3"/>
<feature type="transmembrane region" description="Helical" evidence="13">
    <location>
        <begin position="54"/>
        <end position="74"/>
    </location>
</feature>
<dbReference type="PANTHER" id="PTHR30529">
    <property type="entry name" value="CYTOCHROME B561"/>
    <property type="match status" value="1"/>
</dbReference>
<keyword evidence="5" id="KW-0349">Heme</keyword>
<dbReference type="RefSeq" id="WP_093973475.1">
    <property type="nucleotide sequence ID" value="NZ_FXXQ01000004.1"/>
</dbReference>
<keyword evidence="8" id="KW-0249">Electron transport</keyword>
<dbReference type="PANTHER" id="PTHR30529:SF7">
    <property type="entry name" value="CYTOCHROME B561 BACTERIAL_NI-HYDROGENASE DOMAIN-CONTAINING PROTEIN"/>
    <property type="match status" value="1"/>
</dbReference>
<evidence type="ECO:0000256" key="8">
    <source>
        <dbReference type="ARBA" id="ARBA00022982"/>
    </source>
</evidence>
<evidence type="ECO:0000259" key="14">
    <source>
        <dbReference type="Pfam" id="PF01292"/>
    </source>
</evidence>
<organism evidence="15 16">
    <name type="scientific">Boseongicola aestuarii</name>
    <dbReference type="NCBI Taxonomy" id="1470561"/>
    <lineage>
        <taxon>Bacteria</taxon>
        <taxon>Pseudomonadati</taxon>
        <taxon>Pseudomonadota</taxon>
        <taxon>Alphaproteobacteria</taxon>
        <taxon>Rhodobacterales</taxon>
        <taxon>Paracoccaceae</taxon>
        <taxon>Boseongicola</taxon>
    </lineage>
</organism>
<comment type="similarity">
    <text evidence="12">Belongs to the cytochrome b561 family.</text>
</comment>
<name>A0A238IYL3_9RHOB</name>
<dbReference type="Proteomes" id="UP000201838">
    <property type="component" value="Unassembled WGS sequence"/>
</dbReference>
<comment type="cofactor">
    <cofactor evidence="1">
        <name>heme b</name>
        <dbReference type="ChEBI" id="CHEBI:60344"/>
    </cofactor>
</comment>
<proteinExistence type="inferred from homology"/>
<protein>
    <recommendedName>
        <fullName evidence="14">Cytochrome b561 bacterial/Ni-hydrogenase domain-containing protein</fullName>
    </recommendedName>
</protein>
<dbReference type="InterPro" id="IPR016174">
    <property type="entry name" value="Di-haem_cyt_TM"/>
</dbReference>
<feature type="transmembrane region" description="Helical" evidence="13">
    <location>
        <begin position="95"/>
        <end position="121"/>
    </location>
</feature>
<keyword evidence="11 13" id="KW-0472">Membrane</keyword>
<keyword evidence="4" id="KW-1003">Cell membrane</keyword>
<sequence length="177" mass="19277">MSARNTDVSFGWVTRTLHWAMAFGVLAMLGFGSYIARMEVGMSNIWMFGVHKSIGIVLFALLAVRIVWHFVSPVPESLPSGVGWKDRAAVWVHRAFYVLLIVVPLSGWIGSGATGLDVLVFNRVTLPPLAPVSEAWEEAAFAVHFVATKLLALCVVLHIAGAVMRKDGTMARMVRGA</sequence>
<evidence type="ECO:0000256" key="13">
    <source>
        <dbReference type="SAM" id="Phobius"/>
    </source>
</evidence>
<dbReference type="GO" id="GO:0022904">
    <property type="term" value="P:respiratory electron transport chain"/>
    <property type="evidence" value="ECO:0007669"/>
    <property type="project" value="InterPro"/>
</dbReference>
<evidence type="ECO:0000313" key="16">
    <source>
        <dbReference type="Proteomes" id="UP000201838"/>
    </source>
</evidence>
<evidence type="ECO:0000256" key="11">
    <source>
        <dbReference type="ARBA" id="ARBA00023136"/>
    </source>
</evidence>
<keyword evidence="3" id="KW-0813">Transport</keyword>
<feature type="domain" description="Cytochrome b561 bacterial/Ni-hydrogenase" evidence="14">
    <location>
        <begin position="10"/>
        <end position="176"/>
    </location>
</feature>
<evidence type="ECO:0000256" key="9">
    <source>
        <dbReference type="ARBA" id="ARBA00022989"/>
    </source>
</evidence>
<feature type="transmembrane region" description="Helical" evidence="13">
    <location>
        <begin position="12"/>
        <end position="34"/>
    </location>
</feature>
<dbReference type="EMBL" id="FXXQ01000004">
    <property type="protein sequence ID" value="SMX23496.1"/>
    <property type="molecule type" value="Genomic_DNA"/>
</dbReference>
<comment type="subcellular location">
    <subcellularLocation>
        <location evidence="2">Cell membrane</location>
        <topology evidence="2">Multi-pass membrane protein</topology>
    </subcellularLocation>
</comment>
<gene>
    <name evidence="15" type="ORF">BOA8489_01605</name>
</gene>
<dbReference type="GO" id="GO:0020037">
    <property type="term" value="F:heme binding"/>
    <property type="evidence" value="ECO:0007669"/>
    <property type="project" value="TreeGrafter"/>
</dbReference>
<dbReference type="Pfam" id="PF01292">
    <property type="entry name" value="Ni_hydr_CYTB"/>
    <property type="match status" value="1"/>
</dbReference>
<keyword evidence="10" id="KW-0408">Iron</keyword>
<evidence type="ECO:0000256" key="12">
    <source>
        <dbReference type="ARBA" id="ARBA00037975"/>
    </source>
</evidence>
<dbReference type="GO" id="GO:0046872">
    <property type="term" value="F:metal ion binding"/>
    <property type="evidence" value="ECO:0007669"/>
    <property type="project" value="UniProtKB-KW"/>
</dbReference>
<dbReference type="Gene3D" id="1.20.950.20">
    <property type="entry name" value="Transmembrane di-heme cytochromes, Chain C"/>
    <property type="match status" value="1"/>
</dbReference>
<accession>A0A238IYL3</accession>
<dbReference type="GO" id="GO:0009055">
    <property type="term" value="F:electron transfer activity"/>
    <property type="evidence" value="ECO:0007669"/>
    <property type="project" value="InterPro"/>
</dbReference>
<feature type="transmembrane region" description="Helical" evidence="13">
    <location>
        <begin position="141"/>
        <end position="163"/>
    </location>
</feature>
<evidence type="ECO:0000256" key="10">
    <source>
        <dbReference type="ARBA" id="ARBA00023004"/>
    </source>
</evidence>
<keyword evidence="6 13" id="KW-0812">Transmembrane</keyword>
<dbReference type="OrthoDB" id="1247465at2"/>
<keyword evidence="7" id="KW-0479">Metal-binding</keyword>
<evidence type="ECO:0000256" key="2">
    <source>
        <dbReference type="ARBA" id="ARBA00004651"/>
    </source>
</evidence>
<evidence type="ECO:0000256" key="6">
    <source>
        <dbReference type="ARBA" id="ARBA00022692"/>
    </source>
</evidence>